<dbReference type="OrthoDB" id="341421at2759"/>
<proteinExistence type="predicted"/>
<evidence type="ECO:0000256" key="4">
    <source>
        <dbReference type="SAM" id="MobiDB-lite"/>
    </source>
</evidence>
<evidence type="ECO:0000256" key="3">
    <source>
        <dbReference type="ARBA" id="ARBA00022691"/>
    </source>
</evidence>
<evidence type="ECO:0000259" key="5">
    <source>
        <dbReference type="PROSITE" id="PS50280"/>
    </source>
</evidence>
<dbReference type="GO" id="GO:0005634">
    <property type="term" value="C:nucleus"/>
    <property type="evidence" value="ECO:0007669"/>
    <property type="project" value="TreeGrafter"/>
</dbReference>
<evidence type="ECO:0000256" key="2">
    <source>
        <dbReference type="ARBA" id="ARBA00022679"/>
    </source>
</evidence>
<dbReference type="SUPFAM" id="SSF82199">
    <property type="entry name" value="SET domain"/>
    <property type="match status" value="1"/>
</dbReference>
<evidence type="ECO:0000256" key="1">
    <source>
        <dbReference type="ARBA" id="ARBA00022603"/>
    </source>
</evidence>
<evidence type="ECO:0000313" key="7">
    <source>
        <dbReference type="Proteomes" id="UP001163046"/>
    </source>
</evidence>
<keyword evidence="2" id="KW-0808">Transferase</keyword>
<dbReference type="Gene3D" id="3.90.1410.10">
    <property type="entry name" value="set domain protein methyltransferase, domain 1"/>
    <property type="match status" value="1"/>
</dbReference>
<keyword evidence="7" id="KW-1185">Reference proteome</keyword>
<dbReference type="GO" id="GO:0016279">
    <property type="term" value="F:protein-lysine N-methyltransferase activity"/>
    <property type="evidence" value="ECO:0007669"/>
    <property type="project" value="TreeGrafter"/>
</dbReference>
<feature type="domain" description="SET" evidence="5">
    <location>
        <begin position="1"/>
        <end position="75"/>
    </location>
</feature>
<dbReference type="PROSITE" id="PS50280">
    <property type="entry name" value="SET"/>
    <property type="match status" value="1"/>
</dbReference>
<comment type="caution">
    <text evidence="6">The sequence shown here is derived from an EMBL/GenBank/DDBJ whole genome shotgun (WGS) entry which is preliminary data.</text>
</comment>
<dbReference type="EMBL" id="MU826381">
    <property type="protein sequence ID" value="KAJ7377315.1"/>
    <property type="molecule type" value="Genomic_DNA"/>
</dbReference>
<dbReference type="InterPro" id="IPR050600">
    <property type="entry name" value="SETD3_SETD6_MTase"/>
</dbReference>
<feature type="region of interest" description="Disordered" evidence="4">
    <location>
        <begin position="1"/>
        <end position="32"/>
    </location>
</feature>
<dbReference type="AlphaFoldDB" id="A0A9W9Z9G5"/>
<feature type="compositionally biased region" description="Acidic residues" evidence="4">
    <location>
        <begin position="321"/>
        <end position="340"/>
    </location>
</feature>
<dbReference type="InterPro" id="IPR001214">
    <property type="entry name" value="SET_dom"/>
</dbReference>
<feature type="compositionally biased region" description="Basic and acidic residues" evidence="4">
    <location>
        <begin position="223"/>
        <end position="232"/>
    </location>
</feature>
<gene>
    <name evidence="6" type="primary">SETD6</name>
    <name evidence="6" type="ORF">OS493_030129</name>
</gene>
<keyword evidence="3" id="KW-0949">S-adenosyl-L-methionine</keyword>
<reference evidence="6" key="1">
    <citation type="submission" date="2023-01" db="EMBL/GenBank/DDBJ databases">
        <title>Genome assembly of the deep-sea coral Lophelia pertusa.</title>
        <authorList>
            <person name="Herrera S."/>
            <person name="Cordes E."/>
        </authorList>
    </citation>
    <scope>NUCLEOTIDE SEQUENCE</scope>
    <source>
        <strain evidence="6">USNM1676648</strain>
        <tissue evidence="6">Polyp</tissue>
    </source>
</reference>
<dbReference type="Proteomes" id="UP001163046">
    <property type="component" value="Unassembled WGS sequence"/>
</dbReference>
<protein>
    <submittedName>
        <fullName evidence="6">N-lysine methyltransferase setd6</fullName>
    </submittedName>
</protein>
<feature type="compositionally biased region" description="Polar residues" evidence="4">
    <location>
        <begin position="260"/>
        <end position="299"/>
    </location>
</feature>
<keyword evidence="1 6" id="KW-0489">Methyltransferase</keyword>
<sequence length="414" mass="46866">MAYSFTEQKSSNEDDDEDDDDDDDGDDPAPAMVPMADILNHISNNNAHLEFGAETLTMVATQDIHKGEEVFNTYGKLANCHLLQSYGFVEDELPNPYDMVDIPISAFIEVTKASQSQQTARVLDAKFEFMEEMGVASEDDMFLFGREGCSHFGPDLYATLRILHLSERQFQQLLQQQIQQQRSEEFDDIGYVLDQSDEEMKKDTRWRILELIFKAENKKKKRGLDENDTEMKQKKKKKIHVEESDSMEQPEDWNLGVTVERNSQGKSTCLNGSLQTDNVTSEPNESKNDCSNLPQTDLDTNVDRSKDLSKNSKHNLVEGEGGNDDDDENDDDDDDDDDDGGDKGHNSDDGDDDDDDDDDVDNDHNSNNDDDDDVDDDHNSNINDGDDDVDDDDDDDDDNDDDQDESEQPLTYGK</sequence>
<dbReference type="PANTHER" id="PTHR13271:SF34">
    <property type="entry name" value="N-LYSINE METHYLTRANSFERASE SETD6"/>
    <property type="match status" value="1"/>
</dbReference>
<feature type="compositionally biased region" description="Basic and acidic residues" evidence="4">
    <location>
        <begin position="301"/>
        <end position="310"/>
    </location>
</feature>
<evidence type="ECO:0000313" key="6">
    <source>
        <dbReference type="EMBL" id="KAJ7377315.1"/>
    </source>
</evidence>
<dbReference type="InterPro" id="IPR046341">
    <property type="entry name" value="SET_dom_sf"/>
</dbReference>
<name>A0A9W9Z9G5_9CNID</name>
<dbReference type="GO" id="GO:0032259">
    <property type="term" value="P:methylation"/>
    <property type="evidence" value="ECO:0007669"/>
    <property type="project" value="UniProtKB-KW"/>
</dbReference>
<feature type="region of interest" description="Disordered" evidence="4">
    <location>
        <begin position="222"/>
        <end position="414"/>
    </location>
</feature>
<dbReference type="Gene3D" id="3.90.1420.10">
    <property type="entry name" value="Rubisco LSMT, substrate-binding domain"/>
    <property type="match status" value="1"/>
</dbReference>
<dbReference type="FunFam" id="3.90.1410.10:FF:000018">
    <property type="entry name" value="N-lysine methyltransferase SETD6 isoform X2"/>
    <property type="match status" value="1"/>
</dbReference>
<feature type="compositionally biased region" description="Acidic residues" evidence="4">
    <location>
        <begin position="384"/>
        <end position="407"/>
    </location>
</feature>
<feature type="compositionally biased region" description="Acidic residues" evidence="4">
    <location>
        <begin position="13"/>
        <end position="27"/>
    </location>
</feature>
<dbReference type="Pfam" id="PF00856">
    <property type="entry name" value="SET"/>
    <property type="match status" value="1"/>
</dbReference>
<feature type="compositionally biased region" description="Acidic residues" evidence="4">
    <location>
        <begin position="349"/>
        <end position="361"/>
    </location>
</feature>
<accession>A0A9W9Z9G5</accession>
<organism evidence="6 7">
    <name type="scientific">Desmophyllum pertusum</name>
    <dbReference type="NCBI Taxonomy" id="174260"/>
    <lineage>
        <taxon>Eukaryota</taxon>
        <taxon>Metazoa</taxon>
        <taxon>Cnidaria</taxon>
        <taxon>Anthozoa</taxon>
        <taxon>Hexacorallia</taxon>
        <taxon>Scleractinia</taxon>
        <taxon>Caryophylliina</taxon>
        <taxon>Caryophylliidae</taxon>
        <taxon>Desmophyllum</taxon>
    </lineage>
</organism>
<dbReference type="PANTHER" id="PTHR13271">
    <property type="entry name" value="UNCHARACTERIZED PUTATIVE METHYLTRANSFERASE"/>
    <property type="match status" value="1"/>
</dbReference>
<dbReference type="InterPro" id="IPR036464">
    <property type="entry name" value="Rubisco_LSMT_subst-bd_sf"/>
</dbReference>